<evidence type="ECO:0000313" key="2">
    <source>
        <dbReference type="EMBL" id="CAK9186318.1"/>
    </source>
</evidence>
<accession>A0ABC8UZ39</accession>
<dbReference type="EMBL" id="CAUOFW020009525">
    <property type="protein sequence ID" value="CAK9186318.1"/>
    <property type="molecule type" value="Genomic_DNA"/>
</dbReference>
<dbReference type="Gene3D" id="3.30.70.100">
    <property type="match status" value="1"/>
</dbReference>
<dbReference type="EMBL" id="CAUOFW020006780">
    <property type="protein sequence ID" value="CAK9176241.1"/>
    <property type="molecule type" value="Genomic_DNA"/>
</dbReference>
<name>A0ABC8UZ39_9AQUA</name>
<organism evidence="2 3">
    <name type="scientific">Ilex paraguariensis</name>
    <name type="common">yerba mate</name>
    <dbReference type="NCBI Taxonomy" id="185542"/>
    <lineage>
        <taxon>Eukaryota</taxon>
        <taxon>Viridiplantae</taxon>
        <taxon>Streptophyta</taxon>
        <taxon>Embryophyta</taxon>
        <taxon>Tracheophyta</taxon>
        <taxon>Spermatophyta</taxon>
        <taxon>Magnoliopsida</taxon>
        <taxon>eudicotyledons</taxon>
        <taxon>Gunneridae</taxon>
        <taxon>Pentapetalae</taxon>
        <taxon>asterids</taxon>
        <taxon>campanulids</taxon>
        <taxon>Aquifoliales</taxon>
        <taxon>Aquifoliaceae</taxon>
        <taxon>Ilex</taxon>
    </lineage>
</organism>
<proteinExistence type="predicted"/>
<keyword evidence="3" id="KW-1185">Reference proteome</keyword>
<dbReference type="InterPro" id="IPR036163">
    <property type="entry name" value="HMA_dom_sf"/>
</dbReference>
<dbReference type="PANTHER" id="PTHR47294">
    <property type="entry name" value="OS08G0431150 PROTEIN"/>
    <property type="match status" value="1"/>
</dbReference>
<reference evidence="2 3" key="1">
    <citation type="submission" date="2024-02" db="EMBL/GenBank/DDBJ databases">
        <authorList>
            <person name="Vignale AGUSTIN F."/>
            <person name="Sosa J E."/>
            <person name="Modenutti C."/>
        </authorList>
    </citation>
    <scope>NUCLEOTIDE SEQUENCE [LARGE SCALE GENOMIC DNA]</scope>
</reference>
<dbReference type="SUPFAM" id="SSF55008">
    <property type="entry name" value="HMA, heavy metal-associated domain"/>
    <property type="match status" value="1"/>
</dbReference>
<gene>
    <name evidence="1" type="ORF">ILEXP_LOCUS46079</name>
    <name evidence="2" type="ORF">ILEXP_LOCUS56800</name>
</gene>
<comment type="caution">
    <text evidence="2">The sequence shown here is derived from an EMBL/GenBank/DDBJ whole genome shotgun (WGS) entry which is preliminary data.</text>
</comment>
<evidence type="ECO:0000313" key="3">
    <source>
        <dbReference type="Proteomes" id="UP001642360"/>
    </source>
</evidence>
<dbReference type="PANTHER" id="PTHR47294:SF6">
    <property type="entry name" value="HMA DOMAIN-CONTAINING PROTEIN"/>
    <property type="match status" value="1"/>
</dbReference>
<protein>
    <recommendedName>
        <fullName evidence="4">HMA domain-containing protein</fullName>
    </recommendedName>
</protein>
<dbReference type="AlphaFoldDB" id="A0ABC8UZ39"/>
<evidence type="ECO:0000313" key="1">
    <source>
        <dbReference type="EMBL" id="CAK9176241.1"/>
    </source>
</evidence>
<sequence>MAFVGGHKKGFTAIGLRNSGKTLQVQPRTTLASIESLTIPLVQEVVLLADFRCSGCQKRVAEIMSKMNGESDSVEVSVLEKKVTLTCKYPKALEVPSQQVAAIYRNPLNKFTMSMIMRLFRCSRTLLEIKAIPRTLPQK</sequence>
<evidence type="ECO:0008006" key="4">
    <source>
        <dbReference type="Google" id="ProtNLM"/>
    </source>
</evidence>
<dbReference type="Proteomes" id="UP001642360">
    <property type="component" value="Unassembled WGS sequence"/>
</dbReference>